<sequence length="298" mass="34161">MKPVTFLTFLVVALYIFCMNAVGEKVRGKYFDRFFLIIFENTDYAEAVKDPYLKSLVNRPDGILLSNFYAVAHPSEPNYIAQIYGSTVGILDDADYSIPGENLVDLLEKKKISWKSYNENYPGNCYPYSFGPGNNSYARKHNPFISLETIYKSPERCAKIVNASQLDIDIKKDDVPQFSYYVPNQLNDAHDTNMTFAMGWFKSWLEPKLKQPAFTENTLFFIVFDEAESKVTNQIFASLFGSPVKPNPTHNDSTPYTHYSVLKTVEDNWNLGSLGRNDTKATPFTKYLVYPKKDKEEH</sequence>
<evidence type="ECO:0000256" key="2">
    <source>
        <dbReference type="SAM" id="SignalP"/>
    </source>
</evidence>
<dbReference type="GO" id="GO:0009395">
    <property type="term" value="P:phospholipid catabolic process"/>
    <property type="evidence" value="ECO:0007669"/>
    <property type="project" value="TreeGrafter"/>
</dbReference>
<accession>A0A9N9BQT7</accession>
<organism evidence="3 4">
    <name type="scientific">Acaulospora morrowiae</name>
    <dbReference type="NCBI Taxonomy" id="94023"/>
    <lineage>
        <taxon>Eukaryota</taxon>
        <taxon>Fungi</taxon>
        <taxon>Fungi incertae sedis</taxon>
        <taxon>Mucoromycota</taxon>
        <taxon>Glomeromycotina</taxon>
        <taxon>Glomeromycetes</taxon>
        <taxon>Diversisporales</taxon>
        <taxon>Acaulosporaceae</taxon>
        <taxon>Acaulospora</taxon>
    </lineage>
</organism>
<evidence type="ECO:0000256" key="1">
    <source>
        <dbReference type="ARBA" id="ARBA00022801"/>
    </source>
</evidence>
<evidence type="ECO:0000313" key="3">
    <source>
        <dbReference type="EMBL" id="CAG8576445.1"/>
    </source>
</evidence>
<dbReference type="Pfam" id="PF04185">
    <property type="entry name" value="Phosphoesterase"/>
    <property type="match status" value="1"/>
</dbReference>
<dbReference type="AlphaFoldDB" id="A0A9N9BQT7"/>
<dbReference type="PANTHER" id="PTHR31956">
    <property type="entry name" value="NON-SPECIFIC PHOSPHOLIPASE C4-RELATED"/>
    <property type="match status" value="1"/>
</dbReference>
<keyword evidence="2" id="KW-0732">Signal</keyword>
<dbReference type="Proteomes" id="UP000789342">
    <property type="component" value="Unassembled WGS sequence"/>
</dbReference>
<dbReference type="OrthoDB" id="5135119at2759"/>
<reference evidence="3" key="1">
    <citation type="submission" date="2021-06" db="EMBL/GenBank/DDBJ databases">
        <authorList>
            <person name="Kallberg Y."/>
            <person name="Tangrot J."/>
            <person name="Rosling A."/>
        </authorList>
    </citation>
    <scope>NUCLEOTIDE SEQUENCE</scope>
    <source>
        <strain evidence="3">CL551</strain>
    </source>
</reference>
<protein>
    <submittedName>
        <fullName evidence="3">6829_t:CDS:1</fullName>
    </submittedName>
</protein>
<dbReference type="Gene3D" id="3.40.720.10">
    <property type="entry name" value="Alkaline Phosphatase, subunit A"/>
    <property type="match status" value="1"/>
</dbReference>
<name>A0A9N9BQT7_9GLOM</name>
<dbReference type="InterPro" id="IPR007312">
    <property type="entry name" value="Phosphoesterase"/>
</dbReference>
<feature type="signal peptide" evidence="2">
    <location>
        <begin position="1"/>
        <end position="23"/>
    </location>
</feature>
<gene>
    <name evidence="3" type="ORF">AMORRO_LOCUS6713</name>
</gene>
<dbReference type="GO" id="GO:0016788">
    <property type="term" value="F:hydrolase activity, acting on ester bonds"/>
    <property type="evidence" value="ECO:0007669"/>
    <property type="project" value="InterPro"/>
</dbReference>
<proteinExistence type="predicted"/>
<feature type="chain" id="PRO_5040113286" evidence="2">
    <location>
        <begin position="24"/>
        <end position="298"/>
    </location>
</feature>
<evidence type="ECO:0000313" key="4">
    <source>
        <dbReference type="Proteomes" id="UP000789342"/>
    </source>
</evidence>
<dbReference type="PANTHER" id="PTHR31956:SF8">
    <property type="entry name" value="ACID PHOSPHATASE PHOA (AFU_ORTHOLOGUE AFUA_1G03570)"/>
    <property type="match status" value="1"/>
</dbReference>
<comment type="caution">
    <text evidence="3">The sequence shown here is derived from an EMBL/GenBank/DDBJ whole genome shotgun (WGS) entry which is preliminary data.</text>
</comment>
<keyword evidence="1" id="KW-0378">Hydrolase</keyword>
<dbReference type="InterPro" id="IPR017850">
    <property type="entry name" value="Alkaline_phosphatase_core_sf"/>
</dbReference>
<dbReference type="EMBL" id="CAJVPV010004604">
    <property type="protein sequence ID" value="CAG8576445.1"/>
    <property type="molecule type" value="Genomic_DNA"/>
</dbReference>
<keyword evidence="4" id="KW-1185">Reference proteome</keyword>